<name>A0AAF0JM94_9EURY</name>
<reference evidence="2" key="1">
    <citation type="submission" date="2022-01" db="EMBL/GenBank/DDBJ databases">
        <title>Complete genome of Methanomicrobium antiquum DSM 21220.</title>
        <authorList>
            <person name="Chen S.-C."/>
            <person name="You Y.-T."/>
            <person name="Zhou Y.-Z."/>
            <person name="Lai M.-C."/>
        </authorList>
    </citation>
    <scope>NUCLEOTIDE SEQUENCE</scope>
    <source>
        <strain evidence="2">DSM 21220</strain>
    </source>
</reference>
<evidence type="ECO:0000313" key="3">
    <source>
        <dbReference type="Proteomes" id="UP001218895"/>
    </source>
</evidence>
<keyword evidence="1" id="KW-0472">Membrane</keyword>
<dbReference type="EMBL" id="CP091092">
    <property type="protein sequence ID" value="WFN36912.1"/>
    <property type="molecule type" value="Genomic_DNA"/>
</dbReference>
<gene>
    <name evidence="2" type="ORF">L1994_00505</name>
</gene>
<evidence type="ECO:0008006" key="4">
    <source>
        <dbReference type="Google" id="ProtNLM"/>
    </source>
</evidence>
<evidence type="ECO:0000313" key="2">
    <source>
        <dbReference type="EMBL" id="WFN36912.1"/>
    </source>
</evidence>
<dbReference type="Proteomes" id="UP001218895">
    <property type="component" value="Chromosome"/>
</dbReference>
<dbReference type="RefSeq" id="WP_278099749.1">
    <property type="nucleotide sequence ID" value="NZ_CP091092.1"/>
</dbReference>
<protein>
    <recommendedName>
        <fullName evidence="4">SMODS and SLOG-associating 2TM effector domain-containing protein</fullName>
    </recommendedName>
</protein>
<sequence>MNENEKILAECDKISKKAEINREILSRRYIHYNNLDNIFTFLIITLSALIATIAMIDTEIICLFIKIDTAIALRQIIVILGLFILIFTLLDKIWDFRERKITSEKGIDLLTNFLRDIHHFRKTKCTDCEEEKAQNEMKKYIERYSQIQQYLPILEDGVEFLKAKQYYMLKKEASIKIDENPELDLSTYHKKLKKLMRRW</sequence>
<keyword evidence="1" id="KW-1133">Transmembrane helix</keyword>
<proteinExistence type="predicted"/>
<keyword evidence="1" id="KW-0812">Transmembrane</keyword>
<feature type="transmembrane region" description="Helical" evidence="1">
    <location>
        <begin position="71"/>
        <end position="90"/>
    </location>
</feature>
<feature type="transmembrane region" description="Helical" evidence="1">
    <location>
        <begin position="37"/>
        <end position="56"/>
    </location>
</feature>
<dbReference type="GeneID" id="79948831"/>
<keyword evidence="3" id="KW-1185">Reference proteome</keyword>
<evidence type="ECO:0000256" key="1">
    <source>
        <dbReference type="SAM" id="Phobius"/>
    </source>
</evidence>
<dbReference type="AlphaFoldDB" id="A0AAF0JM94"/>
<dbReference type="KEGG" id="manq:L1994_00505"/>
<accession>A0AAF0JM94</accession>
<organism evidence="2 3">
    <name type="scientific">Methanomicrobium antiquum</name>
    <dbReference type="NCBI Taxonomy" id="487686"/>
    <lineage>
        <taxon>Archaea</taxon>
        <taxon>Methanobacteriati</taxon>
        <taxon>Methanobacteriota</taxon>
        <taxon>Stenosarchaea group</taxon>
        <taxon>Methanomicrobia</taxon>
        <taxon>Methanomicrobiales</taxon>
        <taxon>Methanomicrobiaceae</taxon>
        <taxon>Methanomicrobium</taxon>
    </lineage>
</organism>